<dbReference type="Gene3D" id="1.20.1250.20">
    <property type="entry name" value="MFS general substrate transporter like domains"/>
    <property type="match status" value="1"/>
</dbReference>
<comment type="subcellular location">
    <subcellularLocation>
        <location evidence="1">Cell membrane</location>
        <topology evidence="1">Multi-pass membrane protein</topology>
    </subcellularLocation>
</comment>
<evidence type="ECO:0000256" key="8">
    <source>
        <dbReference type="SAM" id="Phobius"/>
    </source>
</evidence>
<evidence type="ECO:0000313" key="10">
    <source>
        <dbReference type="EMBL" id="MBB6731580.1"/>
    </source>
</evidence>
<dbReference type="GO" id="GO:0005886">
    <property type="term" value="C:plasma membrane"/>
    <property type="evidence" value="ECO:0007669"/>
    <property type="project" value="UniProtKB-SubCell"/>
</dbReference>
<accession>A0A7X0SMS0</accession>
<dbReference type="Pfam" id="PF07690">
    <property type="entry name" value="MFS_1"/>
    <property type="match status" value="1"/>
</dbReference>
<feature type="transmembrane region" description="Helical" evidence="8">
    <location>
        <begin position="114"/>
        <end position="135"/>
    </location>
</feature>
<feature type="transmembrane region" description="Helical" evidence="8">
    <location>
        <begin position="282"/>
        <end position="303"/>
    </location>
</feature>
<feature type="transmembrane region" description="Helical" evidence="8">
    <location>
        <begin position="61"/>
        <end position="80"/>
    </location>
</feature>
<reference evidence="10 11" key="1">
    <citation type="submission" date="2020-08" db="EMBL/GenBank/DDBJ databases">
        <title>Cohnella phylogeny.</title>
        <authorList>
            <person name="Dunlap C."/>
        </authorList>
    </citation>
    <scope>NUCLEOTIDE SEQUENCE [LARGE SCALE GENOMIC DNA]</scope>
    <source>
        <strain evidence="10 11">CBP 2801</strain>
    </source>
</reference>
<dbReference type="CDD" id="cd17503">
    <property type="entry name" value="MFS_LmrB_MDR_like"/>
    <property type="match status" value="1"/>
</dbReference>
<evidence type="ECO:0000259" key="9">
    <source>
        <dbReference type="PROSITE" id="PS50850"/>
    </source>
</evidence>
<feature type="transmembrane region" description="Helical" evidence="8">
    <location>
        <begin position="315"/>
        <end position="333"/>
    </location>
</feature>
<dbReference type="InterPro" id="IPR011701">
    <property type="entry name" value="MFS"/>
</dbReference>
<dbReference type="NCBIfam" id="TIGR00711">
    <property type="entry name" value="efflux_EmrB"/>
    <property type="match status" value="1"/>
</dbReference>
<keyword evidence="5 8" id="KW-0812">Transmembrane</keyword>
<feature type="transmembrane region" description="Helical" evidence="8">
    <location>
        <begin position="451"/>
        <end position="469"/>
    </location>
</feature>
<comment type="caution">
    <text evidence="10">The sequence shown here is derived from an EMBL/GenBank/DDBJ whole genome shotgun (WGS) entry which is preliminary data.</text>
</comment>
<evidence type="ECO:0000256" key="1">
    <source>
        <dbReference type="ARBA" id="ARBA00004651"/>
    </source>
</evidence>
<protein>
    <submittedName>
        <fullName evidence="10">Multidrug efflux MFS transporter</fullName>
    </submittedName>
</protein>
<dbReference type="EMBL" id="JACJVO010000012">
    <property type="protein sequence ID" value="MBB6731580.1"/>
    <property type="molecule type" value="Genomic_DNA"/>
</dbReference>
<comment type="similarity">
    <text evidence="2">Belongs to the major facilitator superfamily. EmrB family.</text>
</comment>
<sequence>MKSSDEAREGAAGEKLDPTLVKMVWIFLAGILAPLFDTTIMNVSIDTLGHAFDASVSSIQWVMTGYLLALGIVIPINGWAMERFGGKRMWLFALLLFLAGSVLSSLSWNIGSLIAFRAVQGVGGGLMLPIMQTMIVQRAGGQKLGKLMAVAGLPALIGPIIGPVLGGLIVDHLSWRWIFLVNIPICLIALIWAWFGLPKDADAKLGRRLDVTGLALISPSMVLVIYGLAQVGTQHGFLHPGVWIPLAGGAILLALFAIHALKKADASIVDLRLFKVRAFTASSVLLFLSGLSTYGAMLLLPLYYQQVRGESVLTAGLWMAPQGIGMLLTRSWAGKWTDRIGARPVVLAGTLLTVLGTLPFTWAGVQTSHVLLGAALIVRGAGLGAVFLPVMAASYHGLGKAQIPHASTATRIIQQIGGAFGSSVLAILLQNQLAGHSASDILGRADAFQHTFWWSLGFTVGGLIPAALLPRIAKRS</sequence>
<organism evidence="10 11">
    <name type="scientific">Cohnella zeiphila</name>
    <dbReference type="NCBI Taxonomy" id="2761120"/>
    <lineage>
        <taxon>Bacteria</taxon>
        <taxon>Bacillati</taxon>
        <taxon>Bacillota</taxon>
        <taxon>Bacilli</taxon>
        <taxon>Bacillales</taxon>
        <taxon>Paenibacillaceae</taxon>
        <taxon>Cohnella</taxon>
    </lineage>
</organism>
<gene>
    <name evidence="10" type="ORF">H7C18_11730</name>
</gene>
<dbReference type="RefSeq" id="WP_185129232.1">
    <property type="nucleotide sequence ID" value="NZ_JACJVO010000012.1"/>
</dbReference>
<feature type="transmembrane region" description="Helical" evidence="8">
    <location>
        <begin position="241"/>
        <end position="261"/>
    </location>
</feature>
<keyword evidence="3" id="KW-0813">Transport</keyword>
<feature type="transmembrane region" description="Helical" evidence="8">
    <location>
        <begin position="345"/>
        <end position="365"/>
    </location>
</feature>
<keyword evidence="7 8" id="KW-0472">Membrane</keyword>
<dbReference type="Proteomes" id="UP000564644">
    <property type="component" value="Unassembled WGS sequence"/>
</dbReference>
<name>A0A7X0SMS0_9BACL</name>
<feature type="transmembrane region" description="Helical" evidence="8">
    <location>
        <begin position="20"/>
        <end position="41"/>
    </location>
</feature>
<dbReference type="InterPro" id="IPR036259">
    <property type="entry name" value="MFS_trans_sf"/>
</dbReference>
<dbReference type="Gene3D" id="1.20.1720.10">
    <property type="entry name" value="Multidrug resistance protein D"/>
    <property type="match status" value="1"/>
</dbReference>
<feature type="domain" description="Major facilitator superfamily (MFS) profile" evidence="9">
    <location>
        <begin position="23"/>
        <end position="474"/>
    </location>
</feature>
<feature type="transmembrane region" description="Helical" evidence="8">
    <location>
        <begin position="147"/>
        <end position="169"/>
    </location>
</feature>
<dbReference type="PANTHER" id="PTHR42718">
    <property type="entry name" value="MAJOR FACILITATOR SUPERFAMILY MULTIDRUG TRANSPORTER MFSC"/>
    <property type="match status" value="1"/>
</dbReference>
<dbReference type="AlphaFoldDB" id="A0A7X0SMS0"/>
<evidence type="ECO:0000256" key="7">
    <source>
        <dbReference type="ARBA" id="ARBA00023136"/>
    </source>
</evidence>
<feature type="transmembrane region" description="Helical" evidence="8">
    <location>
        <begin position="175"/>
        <end position="197"/>
    </location>
</feature>
<feature type="transmembrane region" description="Helical" evidence="8">
    <location>
        <begin position="209"/>
        <end position="229"/>
    </location>
</feature>
<dbReference type="GO" id="GO:0022857">
    <property type="term" value="F:transmembrane transporter activity"/>
    <property type="evidence" value="ECO:0007669"/>
    <property type="project" value="InterPro"/>
</dbReference>
<evidence type="ECO:0000256" key="4">
    <source>
        <dbReference type="ARBA" id="ARBA00022475"/>
    </source>
</evidence>
<dbReference type="SUPFAM" id="SSF103473">
    <property type="entry name" value="MFS general substrate transporter"/>
    <property type="match status" value="1"/>
</dbReference>
<evidence type="ECO:0000256" key="6">
    <source>
        <dbReference type="ARBA" id="ARBA00022989"/>
    </source>
</evidence>
<evidence type="ECO:0000313" key="11">
    <source>
        <dbReference type="Proteomes" id="UP000564644"/>
    </source>
</evidence>
<proteinExistence type="inferred from homology"/>
<dbReference type="PROSITE" id="PS50850">
    <property type="entry name" value="MFS"/>
    <property type="match status" value="1"/>
</dbReference>
<dbReference type="PANTHER" id="PTHR42718:SF9">
    <property type="entry name" value="MAJOR FACILITATOR SUPERFAMILY MULTIDRUG TRANSPORTER MFSC"/>
    <property type="match status" value="1"/>
</dbReference>
<feature type="transmembrane region" description="Helical" evidence="8">
    <location>
        <begin position="89"/>
        <end position="108"/>
    </location>
</feature>
<evidence type="ECO:0000256" key="5">
    <source>
        <dbReference type="ARBA" id="ARBA00022692"/>
    </source>
</evidence>
<dbReference type="InterPro" id="IPR004638">
    <property type="entry name" value="EmrB-like"/>
</dbReference>
<keyword evidence="4" id="KW-1003">Cell membrane</keyword>
<evidence type="ECO:0000256" key="3">
    <source>
        <dbReference type="ARBA" id="ARBA00022448"/>
    </source>
</evidence>
<keyword evidence="6 8" id="KW-1133">Transmembrane helix</keyword>
<evidence type="ECO:0000256" key="2">
    <source>
        <dbReference type="ARBA" id="ARBA00008537"/>
    </source>
</evidence>
<dbReference type="InterPro" id="IPR020846">
    <property type="entry name" value="MFS_dom"/>
</dbReference>
<feature type="transmembrane region" description="Helical" evidence="8">
    <location>
        <begin position="371"/>
        <end position="391"/>
    </location>
</feature>
<feature type="transmembrane region" description="Helical" evidence="8">
    <location>
        <begin position="412"/>
        <end position="431"/>
    </location>
</feature>
<keyword evidence="11" id="KW-1185">Reference proteome</keyword>